<sequence>MKTLRQPVQPTGKKVLLLTLLLLPIGCLLWKWSTLPAQVPLHFSRGGADSYGDKRALIGLVLVPLIVYIALPFINRVKAGNTERSQIGTGVAVFLSVILCALLVVRMPAR</sequence>
<feature type="transmembrane region" description="Helical" evidence="1">
    <location>
        <begin position="56"/>
        <end position="75"/>
    </location>
</feature>
<feature type="transmembrane region" description="Helical" evidence="1">
    <location>
        <begin position="87"/>
        <end position="105"/>
    </location>
</feature>
<dbReference type="OrthoDB" id="888908at2"/>
<evidence type="ECO:0000256" key="1">
    <source>
        <dbReference type="SAM" id="Phobius"/>
    </source>
</evidence>
<dbReference type="Proteomes" id="UP000192266">
    <property type="component" value="Unassembled WGS sequence"/>
</dbReference>
<evidence type="ECO:0000313" key="4">
    <source>
        <dbReference type="Proteomes" id="UP000192266"/>
    </source>
</evidence>
<gene>
    <name evidence="3" type="ORF">SAMN00120144_0866</name>
</gene>
<evidence type="ECO:0000259" key="2">
    <source>
        <dbReference type="Pfam" id="PF07853"/>
    </source>
</evidence>
<dbReference type="STRING" id="645990.SAMN00120144_0866"/>
<dbReference type="AlphaFoldDB" id="A0A1W1V6W4"/>
<proteinExistence type="predicted"/>
<reference evidence="3 4" key="1">
    <citation type="submission" date="2017-04" db="EMBL/GenBank/DDBJ databases">
        <authorList>
            <person name="Afonso C.L."/>
            <person name="Miller P.J."/>
            <person name="Scott M.A."/>
            <person name="Spackman E."/>
            <person name="Goraichik I."/>
            <person name="Dimitrov K.M."/>
            <person name="Suarez D.L."/>
            <person name="Swayne D.E."/>
        </authorList>
    </citation>
    <scope>NUCLEOTIDE SEQUENCE [LARGE SCALE GENOMIC DNA]</scope>
    <source>
        <strain evidence="3 4">DSM 11622</strain>
    </source>
</reference>
<name>A0A1W1V6W4_9BACT</name>
<dbReference type="Pfam" id="PF07853">
    <property type="entry name" value="DUF1648"/>
    <property type="match status" value="1"/>
</dbReference>
<evidence type="ECO:0000313" key="3">
    <source>
        <dbReference type="EMBL" id="SMB89006.1"/>
    </source>
</evidence>
<protein>
    <recommendedName>
        <fullName evidence="2">DUF1648 domain-containing protein</fullName>
    </recommendedName>
</protein>
<keyword evidence="4" id="KW-1185">Reference proteome</keyword>
<accession>A0A1W1V6W4</accession>
<keyword evidence="1" id="KW-0812">Transmembrane</keyword>
<dbReference type="InterPro" id="IPR012867">
    <property type="entry name" value="DUF1648"/>
</dbReference>
<feature type="domain" description="DUF1648" evidence="2">
    <location>
        <begin position="20"/>
        <end position="66"/>
    </location>
</feature>
<keyword evidence="1" id="KW-1133">Transmembrane helix</keyword>
<keyword evidence="1" id="KW-0472">Membrane</keyword>
<dbReference type="RefSeq" id="WP_084444321.1">
    <property type="nucleotide sequence ID" value="NZ_FWWW01000052.1"/>
</dbReference>
<dbReference type="EMBL" id="FWWW01000052">
    <property type="protein sequence ID" value="SMB89006.1"/>
    <property type="molecule type" value="Genomic_DNA"/>
</dbReference>
<organism evidence="3 4">
    <name type="scientific">Hymenobacter roseosalivarius DSM 11622</name>
    <dbReference type="NCBI Taxonomy" id="645990"/>
    <lineage>
        <taxon>Bacteria</taxon>
        <taxon>Pseudomonadati</taxon>
        <taxon>Bacteroidota</taxon>
        <taxon>Cytophagia</taxon>
        <taxon>Cytophagales</taxon>
        <taxon>Hymenobacteraceae</taxon>
        <taxon>Hymenobacter</taxon>
    </lineage>
</organism>